<dbReference type="SUPFAM" id="SSF81383">
    <property type="entry name" value="F-box domain"/>
    <property type="match status" value="1"/>
</dbReference>
<dbReference type="InterPro" id="IPR011990">
    <property type="entry name" value="TPR-like_helical_dom_sf"/>
</dbReference>
<dbReference type="InterPro" id="IPR057136">
    <property type="entry name" value="At2g35280_TPR_dom"/>
</dbReference>
<keyword evidence="4" id="KW-1185">Reference proteome</keyword>
<name>V4KML4_EUTSA</name>
<gene>
    <name evidence="3" type="ORF">EUTSA_v10019642mg</name>
</gene>
<evidence type="ECO:0008006" key="5">
    <source>
        <dbReference type="Google" id="ProtNLM"/>
    </source>
</evidence>
<dbReference type="Gene3D" id="1.25.40.10">
    <property type="entry name" value="Tetratricopeptide repeat domain"/>
    <property type="match status" value="1"/>
</dbReference>
<evidence type="ECO:0000313" key="3">
    <source>
        <dbReference type="EMBL" id="ESQ28533.1"/>
    </source>
</evidence>
<organism evidence="3 4">
    <name type="scientific">Eutrema salsugineum</name>
    <name type="common">Saltwater cress</name>
    <name type="synonym">Sisymbrium salsugineum</name>
    <dbReference type="NCBI Taxonomy" id="72664"/>
    <lineage>
        <taxon>Eukaryota</taxon>
        <taxon>Viridiplantae</taxon>
        <taxon>Streptophyta</taxon>
        <taxon>Embryophyta</taxon>
        <taxon>Tracheophyta</taxon>
        <taxon>Spermatophyta</taxon>
        <taxon>Magnoliopsida</taxon>
        <taxon>eudicotyledons</taxon>
        <taxon>Gunneridae</taxon>
        <taxon>Pentapetalae</taxon>
        <taxon>rosids</taxon>
        <taxon>malvids</taxon>
        <taxon>Brassicales</taxon>
        <taxon>Brassicaceae</taxon>
        <taxon>Eutremeae</taxon>
        <taxon>Eutrema</taxon>
    </lineage>
</organism>
<dbReference type="Pfam" id="PF23310">
    <property type="entry name" value="TPR_27"/>
    <property type="match status" value="1"/>
</dbReference>
<accession>V4KML4</accession>
<dbReference type="OMA" id="VREKCEC"/>
<dbReference type="AlphaFoldDB" id="V4KML4"/>
<evidence type="ECO:0000259" key="1">
    <source>
        <dbReference type="Pfam" id="PF00646"/>
    </source>
</evidence>
<dbReference type="InterPro" id="IPR001810">
    <property type="entry name" value="F-box_dom"/>
</dbReference>
<dbReference type="SUPFAM" id="SSF81901">
    <property type="entry name" value="HCP-like"/>
    <property type="match status" value="1"/>
</dbReference>
<dbReference type="Pfam" id="PF00646">
    <property type="entry name" value="F-box"/>
    <property type="match status" value="1"/>
</dbReference>
<dbReference type="KEGG" id="eus:EUTSA_v10019642mg"/>
<dbReference type="Gramene" id="ESQ28533">
    <property type="protein sequence ID" value="ESQ28533"/>
    <property type="gene ID" value="EUTSA_v10019642mg"/>
</dbReference>
<dbReference type="Proteomes" id="UP000030689">
    <property type="component" value="Unassembled WGS sequence"/>
</dbReference>
<evidence type="ECO:0000259" key="2">
    <source>
        <dbReference type="Pfam" id="PF23310"/>
    </source>
</evidence>
<proteinExistence type="predicted"/>
<protein>
    <recommendedName>
        <fullName evidence="5">F-box domain-containing protein</fullName>
    </recommendedName>
</protein>
<dbReference type="InterPro" id="IPR040338">
    <property type="entry name" value="At1g67623-like"/>
</dbReference>
<feature type="domain" description="F-box" evidence="1">
    <location>
        <begin position="23"/>
        <end position="64"/>
    </location>
</feature>
<reference evidence="3 4" key="1">
    <citation type="journal article" date="2013" name="Front. Plant Sci.">
        <title>The Reference Genome of the Halophytic Plant Eutrema salsugineum.</title>
        <authorList>
            <person name="Yang R."/>
            <person name="Jarvis D.E."/>
            <person name="Chen H."/>
            <person name="Beilstein M.A."/>
            <person name="Grimwood J."/>
            <person name="Jenkins J."/>
            <person name="Shu S."/>
            <person name="Prochnik S."/>
            <person name="Xin M."/>
            <person name="Ma C."/>
            <person name="Schmutz J."/>
            <person name="Wing R.A."/>
            <person name="Mitchell-Olds T."/>
            <person name="Schumaker K.S."/>
            <person name="Wang X."/>
        </authorList>
    </citation>
    <scope>NUCLEOTIDE SEQUENCE [LARGE SCALE GENOMIC DNA]</scope>
</reference>
<evidence type="ECO:0000313" key="4">
    <source>
        <dbReference type="Proteomes" id="UP000030689"/>
    </source>
</evidence>
<dbReference type="PANTHER" id="PTHR33784:SF10">
    <property type="entry name" value="F-BOX PROTEIN"/>
    <property type="match status" value="1"/>
</dbReference>
<dbReference type="eggNOG" id="KOG0851">
    <property type="taxonomic scope" value="Eukaryota"/>
</dbReference>
<feature type="domain" description="At2g35280-like TPR" evidence="2">
    <location>
        <begin position="75"/>
        <end position="170"/>
    </location>
</feature>
<dbReference type="InterPro" id="IPR036047">
    <property type="entry name" value="F-box-like_dom_sf"/>
</dbReference>
<sequence length="320" mass="36263">MVSSSMMSSSVSIKKSRKRTLSIDCLPQDILVEVSSCVAASSLSSVRNLRLVSKSFQQTCDDRYVISRLSLHETPLFHWNHNPERFSNFFKRCRKNGNPEALYRKGLINYFLENQKHKGLKLLTRAAEKGNHEANYVYGMILICLGDKGPALLGGNTKQKGFKILSGLIKPLMSTTLQELVELRDRIRDSILWRGIPVMKELKRAYVREKCECDGKTMKFVAYNCVWHRYGEDNDMNTSSASAATRVVVVACLLEDESTRATLLRPTPTTLVSHYSNQVDSDHVLVCLISQTLDQSIQLSSVHMKKAMRIHVAATHNYFQ</sequence>
<dbReference type="STRING" id="72664.V4KML4"/>
<dbReference type="EMBL" id="KI517953">
    <property type="protein sequence ID" value="ESQ28533.1"/>
    <property type="molecule type" value="Genomic_DNA"/>
</dbReference>
<dbReference type="PANTHER" id="PTHR33784">
    <property type="entry name" value="OS05G0482100 PROTEIN"/>
    <property type="match status" value="1"/>
</dbReference>